<evidence type="ECO:0000313" key="2">
    <source>
        <dbReference type="Proteomes" id="UP000509346"/>
    </source>
</evidence>
<organism evidence="1 2">
    <name type="scientific">Halosimplex pelagicum</name>
    <dbReference type="NCBI Taxonomy" id="869886"/>
    <lineage>
        <taxon>Archaea</taxon>
        <taxon>Methanobacteriati</taxon>
        <taxon>Methanobacteriota</taxon>
        <taxon>Stenosarchaea group</taxon>
        <taxon>Halobacteria</taxon>
        <taxon>Halobacteriales</taxon>
        <taxon>Haloarculaceae</taxon>
        <taxon>Halosimplex</taxon>
    </lineage>
</organism>
<dbReference type="OrthoDB" id="125215at2157"/>
<proteinExistence type="predicted"/>
<reference evidence="1 2" key="1">
    <citation type="submission" date="2020-07" db="EMBL/GenBank/DDBJ databases">
        <title>Halosimplex litoreum sp. nov. and Halosimplex rubrum sp. nov., isolated from different salt environments.</title>
        <authorList>
            <person name="Cui H."/>
        </authorList>
    </citation>
    <scope>NUCLEOTIDE SEQUENCE [LARGE SCALE GENOMIC DNA]</scope>
    <source>
        <strain evidence="1 2">R2</strain>
    </source>
</reference>
<dbReference type="Pfam" id="PF23958">
    <property type="entry name" value="DUF7287"/>
    <property type="match status" value="1"/>
</dbReference>
<sequence>MSIFLLALTFALAFVPGMLDPFSDGGQSETPATNRVADDLTQRSLGNATAPYVLDGECTRAFFDEGYSRCGFDGDPIQQRVGVLDRTPVNVTISGDAGSSEDAILCWDDSASALVECSGAGGETVLADGSNPAGSGGKTVSAQRVALLDGRDVTVRVVMW</sequence>
<gene>
    <name evidence="1" type="ORF">HZS54_14680</name>
</gene>
<dbReference type="Proteomes" id="UP000509346">
    <property type="component" value="Chromosome"/>
</dbReference>
<dbReference type="KEGG" id="hpel:HZS54_14680"/>
<accession>A0A7D5PAS4</accession>
<keyword evidence="2" id="KW-1185">Reference proteome</keyword>
<dbReference type="AlphaFoldDB" id="A0A7D5PAS4"/>
<dbReference type="EMBL" id="CP058909">
    <property type="protein sequence ID" value="QLH85006.1"/>
    <property type="molecule type" value="Genomic_DNA"/>
</dbReference>
<dbReference type="InterPro" id="IPR056613">
    <property type="entry name" value="DUF7287"/>
</dbReference>
<evidence type="ECO:0000313" key="1">
    <source>
        <dbReference type="EMBL" id="QLH85006.1"/>
    </source>
</evidence>
<name>A0A7D5PAS4_9EURY</name>
<protein>
    <submittedName>
        <fullName evidence="1">Uncharacterized protein</fullName>
    </submittedName>
</protein>